<dbReference type="EMBL" id="JADBDY010000001">
    <property type="protein sequence ID" value="MBE1456031.1"/>
    <property type="molecule type" value="Genomic_DNA"/>
</dbReference>
<comment type="caution">
    <text evidence="2">The sequence shown here is derived from an EMBL/GenBank/DDBJ whole genome shotgun (WGS) entry which is preliminary data.</text>
</comment>
<reference evidence="2 3" key="1">
    <citation type="submission" date="2020-10" db="EMBL/GenBank/DDBJ databases">
        <title>Sequencing the genomes of 1000 actinobacteria strains.</title>
        <authorList>
            <person name="Klenk H.-P."/>
        </authorList>
    </citation>
    <scope>NUCLEOTIDE SEQUENCE [LARGE SCALE GENOMIC DNA]</scope>
    <source>
        <strain evidence="2 3">DSM 45157</strain>
    </source>
</reference>
<feature type="region of interest" description="Disordered" evidence="1">
    <location>
        <begin position="1"/>
        <end position="32"/>
    </location>
</feature>
<dbReference type="PROSITE" id="PS51257">
    <property type="entry name" value="PROKAR_LIPOPROTEIN"/>
    <property type="match status" value="1"/>
</dbReference>
<evidence type="ECO:0000256" key="1">
    <source>
        <dbReference type="SAM" id="MobiDB-lite"/>
    </source>
</evidence>
<gene>
    <name evidence="2" type="ORF">H4W79_000245</name>
</gene>
<dbReference type="Proteomes" id="UP000598217">
    <property type="component" value="Unassembled WGS sequence"/>
</dbReference>
<evidence type="ECO:0000313" key="3">
    <source>
        <dbReference type="Proteomes" id="UP000598217"/>
    </source>
</evidence>
<accession>A0ABR9HAH0</accession>
<name>A0ABR9HAH0_9ACTN</name>
<feature type="compositionally biased region" description="Pro residues" evidence="1">
    <location>
        <begin position="14"/>
        <end position="26"/>
    </location>
</feature>
<organism evidence="2 3">
    <name type="scientific">Nocardiopsis terrae</name>
    <dbReference type="NCBI Taxonomy" id="372655"/>
    <lineage>
        <taxon>Bacteria</taxon>
        <taxon>Bacillati</taxon>
        <taxon>Actinomycetota</taxon>
        <taxon>Actinomycetes</taxon>
        <taxon>Streptosporangiales</taxon>
        <taxon>Nocardiopsidaceae</taxon>
        <taxon>Nocardiopsis</taxon>
    </lineage>
</organism>
<keyword evidence="3" id="KW-1185">Reference proteome</keyword>
<proteinExistence type="predicted"/>
<sequence>MAAALARPDTTRPAPKPHTPAAPQPPTAAACGACNGQGGTWVTSDGSSPGKNISRWVACTACNGTGAT</sequence>
<evidence type="ECO:0000313" key="2">
    <source>
        <dbReference type="EMBL" id="MBE1456031.1"/>
    </source>
</evidence>
<protein>
    <submittedName>
        <fullName evidence="2">DnaJ-class molecular chaperone</fullName>
    </submittedName>
</protein>